<dbReference type="InterPro" id="IPR001356">
    <property type="entry name" value="HD"/>
</dbReference>
<organism evidence="6 7">
    <name type="scientific">Anncaliia algerae PRA339</name>
    <dbReference type="NCBI Taxonomy" id="1288291"/>
    <lineage>
        <taxon>Eukaryota</taxon>
        <taxon>Fungi</taxon>
        <taxon>Fungi incertae sedis</taxon>
        <taxon>Microsporidia</taxon>
        <taxon>Tubulinosematoidea</taxon>
        <taxon>Tubulinosematidae</taxon>
        <taxon>Anncaliia</taxon>
    </lineage>
</organism>
<keyword evidence="3 4" id="KW-0539">Nucleus</keyword>
<evidence type="ECO:0000313" key="7">
    <source>
        <dbReference type="Proteomes" id="UP000030655"/>
    </source>
</evidence>
<dbReference type="PROSITE" id="PS50071">
    <property type="entry name" value="HOMEOBOX_2"/>
    <property type="match status" value="1"/>
</dbReference>
<sequence>MSISINMENRNSIIIPILTKLAKYEADYIRSACTRKELERKLHEIKNDYESVQKHFTQSDMNYIAIMLLFLERIKTSLELEDEIIRIIDCESSRFNSNITKVLEDLKQSFKNIQRMSTQDGSASLDGSMKAKRTNYPKQTSHILKKWLQENAKDPYPSDTEKAILREKTGLDATQLNNWFINARRRILPFLRENNNRHKGEMNHN</sequence>
<comment type="subcellular location">
    <subcellularLocation>
        <location evidence="4">Nucleus</location>
    </subcellularLocation>
</comment>
<dbReference type="VEuPathDB" id="MicrosporidiaDB:H312_02846"/>
<dbReference type="GO" id="GO:0003677">
    <property type="term" value="F:DNA binding"/>
    <property type="evidence" value="ECO:0007669"/>
    <property type="project" value="UniProtKB-UniRule"/>
</dbReference>
<dbReference type="HOGENOM" id="CLU_106819_0_0_1"/>
<keyword evidence="1 4" id="KW-0238">DNA-binding</keyword>
<evidence type="ECO:0000256" key="4">
    <source>
        <dbReference type="PROSITE-ProRule" id="PRU00108"/>
    </source>
</evidence>
<proteinExistence type="predicted"/>
<keyword evidence="7" id="KW-1185">Reference proteome</keyword>
<dbReference type="SMART" id="SM00389">
    <property type="entry name" value="HOX"/>
    <property type="match status" value="1"/>
</dbReference>
<dbReference type="PANTHER" id="PTHR11850">
    <property type="entry name" value="HOMEOBOX PROTEIN TRANSCRIPTION FACTORS"/>
    <property type="match status" value="1"/>
</dbReference>
<evidence type="ECO:0000259" key="5">
    <source>
        <dbReference type="PROSITE" id="PS50071"/>
    </source>
</evidence>
<dbReference type="STRING" id="1288291.A0A059EXJ3"/>
<dbReference type="InterPro" id="IPR008422">
    <property type="entry name" value="KN_HD"/>
</dbReference>
<evidence type="ECO:0000256" key="1">
    <source>
        <dbReference type="ARBA" id="ARBA00023125"/>
    </source>
</evidence>
<accession>A0A059EXJ3</accession>
<protein>
    <recommendedName>
        <fullName evidence="5">Homeobox domain-containing protein</fullName>
    </recommendedName>
</protein>
<feature type="domain" description="Homeobox" evidence="5">
    <location>
        <begin position="127"/>
        <end position="186"/>
    </location>
</feature>
<evidence type="ECO:0000313" key="6">
    <source>
        <dbReference type="EMBL" id="KCZ79763.1"/>
    </source>
</evidence>
<dbReference type="SUPFAM" id="SSF46689">
    <property type="entry name" value="Homeodomain-like"/>
    <property type="match status" value="1"/>
</dbReference>
<dbReference type="AlphaFoldDB" id="A0A059EXJ3"/>
<reference evidence="6 7" key="2">
    <citation type="submission" date="2014-03" db="EMBL/GenBank/DDBJ databases">
        <title>The Genome Sequence of Anncaliia algerae insect isolate PRA339.</title>
        <authorList>
            <consortium name="The Broad Institute Genome Sequencing Platform"/>
            <consortium name="The Broad Institute Genome Sequencing Center for Infectious Disease"/>
            <person name="Cuomo C."/>
            <person name="Becnel J."/>
            <person name="Sanscrainte N."/>
            <person name="Walker B."/>
            <person name="Young S.K."/>
            <person name="Zeng Q."/>
            <person name="Gargeya S."/>
            <person name="Fitzgerald M."/>
            <person name="Haas B."/>
            <person name="Abouelleil A."/>
            <person name="Alvarado L."/>
            <person name="Arachchi H.M."/>
            <person name="Berlin A.M."/>
            <person name="Chapman S.B."/>
            <person name="Dewar J."/>
            <person name="Goldberg J."/>
            <person name="Griggs A."/>
            <person name="Gujja S."/>
            <person name="Hansen M."/>
            <person name="Howarth C."/>
            <person name="Imamovic A."/>
            <person name="Larimer J."/>
            <person name="McCowan C."/>
            <person name="Murphy C."/>
            <person name="Neiman D."/>
            <person name="Pearson M."/>
            <person name="Priest M."/>
            <person name="Roberts A."/>
            <person name="Saif S."/>
            <person name="Shea T."/>
            <person name="Sisk P."/>
            <person name="Sykes S."/>
            <person name="Wortman J."/>
            <person name="Nusbaum C."/>
            <person name="Birren B."/>
        </authorList>
    </citation>
    <scope>NUCLEOTIDE SEQUENCE [LARGE SCALE GENOMIC DNA]</scope>
    <source>
        <strain evidence="6 7">PRA339</strain>
    </source>
</reference>
<feature type="DNA-binding region" description="Homeobox" evidence="4">
    <location>
        <begin position="129"/>
        <end position="187"/>
    </location>
</feature>
<name>A0A059EXJ3_9MICR</name>
<dbReference type="OrthoDB" id="10056939at2759"/>
<reference evidence="7" key="1">
    <citation type="submission" date="2013-02" db="EMBL/GenBank/DDBJ databases">
        <authorList>
            <consortium name="The Broad Institute Genome Sequencing Platform"/>
            <person name="Cuomo C."/>
            <person name="Becnel J."/>
            <person name="Sanscrainte N."/>
            <person name="Walker B."/>
            <person name="Young S.K."/>
            <person name="Zeng Q."/>
            <person name="Gargeya S."/>
            <person name="Fitzgerald M."/>
            <person name="Haas B."/>
            <person name="Abouelleil A."/>
            <person name="Alvarado L."/>
            <person name="Arachchi H.M."/>
            <person name="Berlin A.M."/>
            <person name="Chapman S.B."/>
            <person name="Dewar J."/>
            <person name="Goldberg J."/>
            <person name="Griggs A."/>
            <person name="Gujja S."/>
            <person name="Hansen M."/>
            <person name="Howarth C."/>
            <person name="Imamovic A."/>
            <person name="Larimer J."/>
            <person name="McCowan C."/>
            <person name="Murphy C."/>
            <person name="Neiman D."/>
            <person name="Pearson M."/>
            <person name="Priest M."/>
            <person name="Roberts A."/>
            <person name="Saif S."/>
            <person name="Shea T."/>
            <person name="Sisk P."/>
            <person name="Sykes S."/>
            <person name="Wortman J."/>
            <person name="Nusbaum C."/>
            <person name="Birren B."/>
        </authorList>
    </citation>
    <scope>NUCLEOTIDE SEQUENCE [LARGE SCALE GENOMIC DNA]</scope>
    <source>
        <strain evidence="7">PRA339</strain>
    </source>
</reference>
<evidence type="ECO:0000256" key="2">
    <source>
        <dbReference type="ARBA" id="ARBA00023155"/>
    </source>
</evidence>
<dbReference type="Gene3D" id="1.10.10.60">
    <property type="entry name" value="Homeodomain-like"/>
    <property type="match status" value="1"/>
</dbReference>
<dbReference type="Pfam" id="PF05920">
    <property type="entry name" value="Homeobox_KN"/>
    <property type="match status" value="1"/>
</dbReference>
<dbReference type="InterPro" id="IPR050224">
    <property type="entry name" value="TALE_homeobox"/>
</dbReference>
<dbReference type="CDD" id="cd00086">
    <property type="entry name" value="homeodomain"/>
    <property type="match status" value="1"/>
</dbReference>
<dbReference type="GO" id="GO:0006355">
    <property type="term" value="P:regulation of DNA-templated transcription"/>
    <property type="evidence" value="ECO:0007669"/>
    <property type="project" value="InterPro"/>
</dbReference>
<keyword evidence="2 4" id="KW-0371">Homeobox</keyword>
<dbReference type="EMBL" id="KK365232">
    <property type="protein sequence ID" value="KCZ79763.1"/>
    <property type="molecule type" value="Genomic_DNA"/>
</dbReference>
<dbReference type="InterPro" id="IPR009057">
    <property type="entry name" value="Homeodomain-like_sf"/>
</dbReference>
<dbReference type="Proteomes" id="UP000030655">
    <property type="component" value="Unassembled WGS sequence"/>
</dbReference>
<gene>
    <name evidence="6" type="ORF">H312_02846</name>
</gene>
<dbReference type="GO" id="GO:0005634">
    <property type="term" value="C:nucleus"/>
    <property type="evidence" value="ECO:0007669"/>
    <property type="project" value="UniProtKB-SubCell"/>
</dbReference>
<evidence type="ECO:0000256" key="3">
    <source>
        <dbReference type="ARBA" id="ARBA00023242"/>
    </source>
</evidence>